<dbReference type="PATRIC" id="fig|1365250.3.peg.5246"/>
<dbReference type="Proteomes" id="UP000076643">
    <property type="component" value="Unassembled WGS sequence"/>
</dbReference>
<name>A0A161ZRJ2_9GAMM</name>
<reference evidence="2 3" key="1">
    <citation type="submission" date="2013-07" db="EMBL/GenBank/DDBJ databases">
        <title>Comparative Genomic and Metabolomic Analysis of Twelve Strains of Pseudoalteromonas luteoviolacea.</title>
        <authorList>
            <person name="Vynne N.G."/>
            <person name="Mansson M."/>
            <person name="Gram L."/>
        </authorList>
    </citation>
    <scope>NUCLEOTIDE SEQUENCE [LARGE SCALE GENOMIC DNA]</scope>
    <source>
        <strain evidence="2 3">DSM 6061</strain>
    </source>
</reference>
<dbReference type="SUPFAM" id="SSF50998">
    <property type="entry name" value="Quinoprotein alcohol dehydrogenase-like"/>
    <property type="match status" value="1"/>
</dbReference>
<feature type="chain" id="PRO_5007830643" description="Fibronectin type-III domain-containing protein" evidence="1">
    <location>
        <begin position="20"/>
        <end position="454"/>
    </location>
</feature>
<dbReference type="InterPro" id="IPR015943">
    <property type="entry name" value="WD40/YVTN_repeat-like_dom_sf"/>
</dbReference>
<accession>A0A161ZRJ2</accession>
<dbReference type="EMBL" id="AUYB01000168">
    <property type="protein sequence ID" value="KZN28695.1"/>
    <property type="molecule type" value="Genomic_DNA"/>
</dbReference>
<feature type="signal peptide" evidence="1">
    <location>
        <begin position="1"/>
        <end position="19"/>
    </location>
</feature>
<comment type="caution">
    <text evidence="2">The sequence shown here is derived from an EMBL/GenBank/DDBJ whole genome shotgun (WGS) entry which is preliminary data.</text>
</comment>
<sequence>MRYLFTFILLLVLSSKSIANQRSFEQAYAPISVNKITIFIPIENLPSNSRLVSLKETDNGYLIEWDQADGATFYYVEQLVNGVWQQVGGDVTGLSMSISGKSSSQFRVVACGRYGCSKQATHQNVIANGDLQLSQFSLSKPEVTLGQASLLSWKVKNASSVTITGSNGSVYKNLPLSGSFNIIPSEFTSYTLVVKGFGQTRSATQNLVVNSTRKVIQTPLTNYIEPLRNLGYDLIARSLVAVPQGVLFSTYDEKIVLVNKSGEVIWEQPLEGVVANKGNYVAEEGKVYISVSKMEGSGQVCSIRVSDGSNLSCNTTSVSMISKPVEIELQTKTGNEVSIPKKLIAAVDMKGNLYVMDRGSMELTHSVVELPPQVLKNSVTANIAAVPNTNNLIMRVSETEYTSLSIEEDTSTSCNSFSNCLQSAFSLFSDDSGTDEETPPKLKIKVNWVKEHKE</sequence>
<dbReference type="RefSeq" id="WP_063366151.1">
    <property type="nucleotide sequence ID" value="NZ_AQHB01000049.1"/>
</dbReference>
<dbReference type="AlphaFoldDB" id="A0A161ZRJ2"/>
<evidence type="ECO:0000313" key="2">
    <source>
        <dbReference type="EMBL" id="KZN28695.1"/>
    </source>
</evidence>
<keyword evidence="3" id="KW-1185">Reference proteome</keyword>
<dbReference type="Gene3D" id="2.60.40.10">
    <property type="entry name" value="Immunoglobulins"/>
    <property type="match status" value="1"/>
</dbReference>
<protein>
    <recommendedName>
        <fullName evidence="4">Fibronectin type-III domain-containing protein</fullName>
    </recommendedName>
</protein>
<evidence type="ECO:0000313" key="3">
    <source>
        <dbReference type="Proteomes" id="UP000076643"/>
    </source>
</evidence>
<organism evidence="2 3">
    <name type="scientific">Pseudoalteromonas luteoviolacea DSM 6061</name>
    <dbReference type="NCBI Taxonomy" id="1365250"/>
    <lineage>
        <taxon>Bacteria</taxon>
        <taxon>Pseudomonadati</taxon>
        <taxon>Pseudomonadota</taxon>
        <taxon>Gammaproteobacteria</taxon>
        <taxon>Alteromonadales</taxon>
        <taxon>Pseudoalteromonadaceae</taxon>
        <taxon>Pseudoalteromonas</taxon>
    </lineage>
</organism>
<evidence type="ECO:0000256" key="1">
    <source>
        <dbReference type="SAM" id="SignalP"/>
    </source>
</evidence>
<dbReference type="InterPro" id="IPR013783">
    <property type="entry name" value="Ig-like_fold"/>
</dbReference>
<dbReference type="Gene3D" id="2.130.10.10">
    <property type="entry name" value="YVTN repeat-like/Quinoprotein amine dehydrogenase"/>
    <property type="match status" value="1"/>
</dbReference>
<proteinExistence type="predicted"/>
<dbReference type="SUPFAM" id="SSF49265">
    <property type="entry name" value="Fibronectin type III"/>
    <property type="match status" value="1"/>
</dbReference>
<evidence type="ECO:0008006" key="4">
    <source>
        <dbReference type="Google" id="ProtNLM"/>
    </source>
</evidence>
<keyword evidence="1" id="KW-0732">Signal</keyword>
<dbReference type="InterPro" id="IPR011047">
    <property type="entry name" value="Quinoprotein_ADH-like_sf"/>
</dbReference>
<gene>
    <name evidence="2" type="ORF">N475_25405</name>
</gene>
<dbReference type="InterPro" id="IPR036116">
    <property type="entry name" value="FN3_sf"/>
</dbReference>